<accession>A0ABD3L0V5</accession>
<comment type="caution">
    <text evidence="1">The sequence shown here is derived from an EMBL/GenBank/DDBJ whole genome shotgun (WGS) entry which is preliminary data.</text>
</comment>
<gene>
    <name evidence="1" type="ORF">ACJRO7_014375</name>
</gene>
<evidence type="ECO:0000313" key="2">
    <source>
        <dbReference type="Proteomes" id="UP001634007"/>
    </source>
</evidence>
<name>A0ABD3L0V5_EUCGL</name>
<dbReference type="Proteomes" id="UP001634007">
    <property type="component" value="Unassembled WGS sequence"/>
</dbReference>
<dbReference type="EMBL" id="JBJKBG010000003">
    <property type="protein sequence ID" value="KAL3745254.1"/>
    <property type="molecule type" value="Genomic_DNA"/>
</dbReference>
<proteinExistence type="predicted"/>
<keyword evidence="2" id="KW-1185">Reference proteome</keyword>
<dbReference type="AlphaFoldDB" id="A0ABD3L0V5"/>
<evidence type="ECO:0008006" key="3">
    <source>
        <dbReference type="Google" id="ProtNLM"/>
    </source>
</evidence>
<protein>
    <recommendedName>
        <fullName evidence="3">Retrotransposon gag domain-containing protein</fullName>
    </recommendedName>
</protein>
<dbReference type="PANTHER" id="PTHR34222">
    <property type="entry name" value="GAG_PRE-INTEGRS DOMAIN-CONTAINING PROTEIN"/>
    <property type="match status" value="1"/>
</dbReference>
<sequence>MTRVCDTWEALFDLQRGDQSLFEYYARFTTLCRQLDTYLPASNDPNVLVKHQEDLRVILFLKALGPEYSSLRQHITSESSLPTVDEVFSRALRSTPTDKISTTTLETSAMISHGSSGRGARGRGYRGHGHGLIQGGSRGGRDRILGSRGTRYCNHCQRAGHTEAYCYMLHPELRPTVAAFAEVEDSSPVQSDPTNVQDTKDSVTLTRAEYEAWIRSKQVTGTSAPTATLVHNSKGSSSCLLSTMSNSWVIDSGATHYSW</sequence>
<dbReference type="PANTHER" id="PTHR34222:SF95">
    <property type="entry name" value="RRNA 2'-O-METHYLTRANSFERASE FIBRILLARIN-LIKE ISOFORM X1"/>
    <property type="match status" value="1"/>
</dbReference>
<reference evidence="1 2" key="1">
    <citation type="submission" date="2024-11" db="EMBL/GenBank/DDBJ databases">
        <title>Chromosome-level genome assembly of Eucalyptus globulus Labill. provides insights into its genome evolution.</title>
        <authorList>
            <person name="Li X."/>
        </authorList>
    </citation>
    <scope>NUCLEOTIDE SEQUENCE [LARGE SCALE GENOMIC DNA]</scope>
    <source>
        <strain evidence="1">CL2024</strain>
        <tissue evidence="1">Fresh tender leaves</tissue>
    </source>
</reference>
<organism evidence="1 2">
    <name type="scientific">Eucalyptus globulus</name>
    <name type="common">Tasmanian blue gum</name>
    <dbReference type="NCBI Taxonomy" id="34317"/>
    <lineage>
        <taxon>Eukaryota</taxon>
        <taxon>Viridiplantae</taxon>
        <taxon>Streptophyta</taxon>
        <taxon>Embryophyta</taxon>
        <taxon>Tracheophyta</taxon>
        <taxon>Spermatophyta</taxon>
        <taxon>Magnoliopsida</taxon>
        <taxon>eudicotyledons</taxon>
        <taxon>Gunneridae</taxon>
        <taxon>Pentapetalae</taxon>
        <taxon>rosids</taxon>
        <taxon>malvids</taxon>
        <taxon>Myrtales</taxon>
        <taxon>Myrtaceae</taxon>
        <taxon>Myrtoideae</taxon>
        <taxon>Eucalypteae</taxon>
        <taxon>Eucalyptus</taxon>
    </lineage>
</organism>
<evidence type="ECO:0000313" key="1">
    <source>
        <dbReference type="EMBL" id="KAL3745254.1"/>
    </source>
</evidence>